<comment type="caution">
    <text evidence="2">The sequence shown here is derived from an EMBL/GenBank/DDBJ whole genome shotgun (WGS) entry which is preliminary data.</text>
</comment>
<dbReference type="Proteomes" id="UP001165121">
    <property type="component" value="Unassembled WGS sequence"/>
</dbReference>
<dbReference type="AlphaFoldDB" id="A0A9W6XK08"/>
<evidence type="ECO:0000313" key="2">
    <source>
        <dbReference type="EMBL" id="GMF40999.1"/>
    </source>
</evidence>
<protein>
    <submittedName>
        <fullName evidence="2">Unnamed protein product</fullName>
    </submittedName>
</protein>
<gene>
    <name evidence="2" type="ORF">Pfra01_001279200</name>
</gene>
<proteinExistence type="predicted"/>
<keyword evidence="3" id="KW-1185">Reference proteome</keyword>
<sequence length="80" mass="9023">MNATLEKVLRAQMKLQGLIEEREELNYELEVLLTDGDSTASNIQGNHLSFDALLEMVVNKLKGLYYNVDAVPFAIRVKVV</sequence>
<evidence type="ECO:0000256" key="1">
    <source>
        <dbReference type="SAM" id="Coils"/>
    </source>
</evidence>
<accession>A0A9W6XK08</accession>
<reference evidence="2" key="1">
    <citation type="submission" date="2023-04" db="EMBL/GenBank/DDBJ databases">
        <title>Phytophthora fragariaefolia NBRC 109709.</title>
        <authorList>
            <person name="Ichikawa N."/>
            <person name="Sato H."/>
            <person name="Tonouchi N."/>
        </authorList>
    </citation>
    <scope>NUCLEOTIDE SEQUENCE</scope>
    <source>
        <strain evidence="2">NBRC 109709</strain>
    </source>
</reference>
<feature type="coiled-coil region" evidence="1">
    <location>
        <begin position="8"/>
        <end position="35"/>
    </location>
</feature>
<dbReference type="EMBL" id="BSXT01001297">
    <property type="protein sequence ID" value="GMF40999.1"/>
    <property type="molecule type" value="Genomic_DNA"/>
</dbReference>
<evidence type="ECO:0000313" key="3">
    <source>
        <dbReference type="Proteomes" id="UP001165121"/>
    </source>
</evidence>
<organism evidence="2 3">
    <name type="scientific">Phytophthora fragariaefolia</name>
    <dbReference type="NCBI Taxonomy" id="1490495"/>
    <lineage>
        <taxon>Eukaryota</taxon>
        <taxon>Sar</taxon>
        <taxon>Stramenopiles</taxon>
        <taxon>Oomycota</taxon>
        <taxon>Peronosporomycetes</taxon>
        <taxon>Peronosporales</taxon>
        <taxon>Peronosporaceae</taxon>
        <taxon>Phytophthora</taxon>
    </lineage>
</organism>
<name>A0A9W6XK08_9STRA</name>
<keyword evidence="1" id="KW-0175">Coiled coil</keyword>